<evidence type="ECO:0000259" key="4">
    <source>
        <dbReference type="SMART" id="SM00470"/>
    </source>
</evidence>
<dbReference type="GO" id="GO:0009295">
    <property type="term" value="C:nucleoid"/>
    <property type="evidence" value="ECO:0007669"/>
    <property type="project" value="UniProtKB-SubCell"/>
</dbReference>
<dbReference type="InterPro" id="IPR003115">
    <property type="entry name" value="ParB_N"/>
</dbReference>
<evidence type="ECO:0000256" key="1">
    <source>
        <dbReference type="ARBA" id="ARBA00004453"/>
    </source>
</evidence>
<dbReference type="EMBL" id="CCSE01000001">
    <property type="protein sequence ID" value="CEA02287.1"/>
    <property type="molecule type" value="Genomic_DNA"/>
</dbReference>
<dbReference type="OrthoDB" id="9802051at2"/>
<dbReference type="Gene3D" id="1.10.10.2830">
    <property type="match status" value="1"/>
</dbReference>
<reference evidence="5 6" key="1">
    <citation type="submission" date="2014-07" db="EMBL/GenBank/DDBJ databases">
        <authorList>
            <person name="Urmite Genomes Urmite Genomes"/>
        </authorList>
    </citation>
    <scope>NUCLEOTIDE SEQUENCE [LARGE SCALE GENOMIC DNA]</scope>
    <source>
        <strain evidence="5 6">13MG44_air</strain>
    </source>
</reference>
<evidence type="ECO:0000313" key="6">
    <source>
        <dbReference type="Proteomes" id="UP000044136"/>
    </source>
</evidence>
<dbReference type="GO" id="GO:0045881">
    <property type="term" value="P:positive regulation of sporulation resulting in formation of a cellular spore"/>
    <property type="evidence" value="ECO:0007669"/>
    <property type="project" value="TreeGrafter"/>
</dbReference>
<feature type="domain" description="ParB-like N-terminal" evidence="4">
    <location>
        <begin position="25"/>
        <end position="115"/>
    </location>
</feature>
<dbReference type="Pfam" id="PF17762">
    <property type="entry name" value="HTH_ParB"/>
    <property type="match status" value="1"/>
</dbReference>
<dbReference type="eggNOG" id="COG1475">
    <property type="taxonomic scope" value="Bacteria"/>
</dbReference>
<dbReference type="InterPro" id="IPR050336">
    <property type="entry name" value="Chromosome_partition/occlusion"/>
</dbReference>
<dbReference type="STRING" id="1461582.BN1048_01666"/>
<dbReference type="SUPFAM" id="SSF109709">
    <property type="entry name" value="KorB DNA-binding domain-like"/>
    <property type="match status" value="1"/>
</dbReference>
<dbReference type="GO" id="GO:0005694">
    <property type="term" value="C:chromosome"/>
    <property type="evidence" value="ECO:0007669"/>
    <property type="project" value="TreeGrafter"/>
</dbReference>
<dbReference type="HOGENOM" id="CLU_023853_0_1_9"/>
<dbReference type="GO" id="GO:0007059">
    <property type="term" value="P:chromosome segregation"/>
    <property type="evidence" value="ECO:0007669"/>
    <property type="project" value="TreeGrafter"/>
</dbReference>
<evidence type="ECO:0000256" key="2">
    <source>
        <dbReference type="ARBA" id="ARBA00006295"/>
    </source>
</evidence>
<protein>
    <submittedName>
        <fullName evidence="5">Nucleoid occlusion protein</fullName>
    </submittedName>
</protein>
<dbReference type="SMART" id="SM00470">
    <property type="entry name" value="ParB"/>
    <property type="match status" value="1"/>
</dbReference>
<dbReference type="CDD" id="cd16393">
    <property type="entry name" value="SPO0J_N"/>
    <property type="match status" value="1"/>
</dbReference>
<dbReference type="FunFam" id="1.10.10.2830:FF:000001">
    <property type="entry name" value="Chromosome partitioning protein ParB"/>
    <property type="match status" value="1"/>
</dbReference>
<dbReference type="PANTHER" id="PTHR33375">
    <property type="entry name" value="CHROMOSOME-PARTITIONING PROTEIN PARB-RELATED"/>
    <property type="match status" value="1"/>
</dbReference>
<sequence length="270" mass="31212">MKKPFSKLFNLIDKSETRSDDDSLVTVQIEHIVPNQYQPRTVFNHQRIEELAHSIKAHGLLQPITLRPIEEGMYEIIAGERRFRALKHLGYEDTQAIVKYLTDQESAAIALIENIQRENLSSIEEARAYKQLLAMDDITQKDLAESIGKSQSFIANKLRLLKLSNDVITALEKDDITERHARALLILDNDTQCDVLKNIVKDNLTVKETELAVKNRQKVRIEQINFNDDVAFMLNDFERDIKKLQDRGIDVNIETSETDELHEVTIRIYK</sequence>
<proteinExistence type="inferred from homology"/>
<organism evidence="5 6">
    <name type="scientific">Jeotgalicoccus saudimassiliensis</name>
    <dbReference type="NCBI Taxonomy" id="1461582"/>
    <lineage>
        <taxon>Bacteria</taxon>
        <taxon>Bacillati</taxon>
        <taxon>Bacillota</taxon>
        <taxon>Bacilli</taxon>
        <taxon>Bacillales</taxon>
        <taxon>Staphylococcaceae</taxon>
        <taxon>Jeotgalicoccus</taxon>
    </lineage>
</organism>
<keyword evidence="6" id="KW-1185">Reference proteome</keyword>
<dbReference type="Pfam" id="PF02195">
    <property type="entry name" value="ParB_N"/>
    <property type="match status" value="1"/>
</dbReference>
<dbReference type="FunFam" id="3.90.1530.30:FF:000001">
    <property type="entry name" value="Chromosome partitioning protein ParB"/>
    <property type="match status" value="1"/>
</dbReference>
<evidence type="ECO:0000256" key="3">
    <source>
        <dbReference type="ARBA" id="ARBA00023125"/>
    </source>
</evidence>
<gene>
    <name evidence="5" type="primary">noc_1</name>
    <name evidence="5" type="ORF">BN1048_01666</name>
</gene>
<dbReference type="SUPFAM" id="SSF110849">
    <property type="entry name" value="ParB/Sulfiredoxin"/>
    <property type="match status" value="1"/>
</dbReference>
<dbReference type="AlphaFoldDB" id="A0A078MA50"/>
<dbReference type="InterPro" id="IPR036086">
    <property type="entry name" value="ParB/Sulfiredoxin_sf"/>
</dbReference>
<dbReference type="RefSeq" id="WP_035810201.1">
    <property type="nucleotide sequence ID" value="NZ_CCSE01000001.1"/>
</dbReference>
<accession>A0A078MA50</accession>
<dbReference type="InterPro" id="IPR004437">
    <property type="entry name" value="ParB/RepB/Spo0J"/>
</dbReference>
<dbReference type="InterPro" id="IPR041468">
    <property type="entry name" value="HTH_ParB/Spo0J"/>
</dbReference>
<dbReference type="Proteomes" id="UP000044136">
    <property type="component" value="Unassembled WGS sequence"/>
</dbReference>
<dbReference type="Gene3D" id="3.90.1530.30">
    <property type="match status" value="1"/>
</dbReference>
<keyword evidence="3" id="KW-0238">DNA-binding</keyword>
<dbReference type="GO" id="GO:0003677">
    <property type="term" value="F:DNA binding"/>
    <property type="evidence" value="ECO:0007669"/>
    <property type="project" value="UniProtKB-KW"/>
</dbReference>
<comment type="similarity">
    <text evidence="2">Belongs to the ParB family.</text>
</comment>
<comment type="subcellular location">
    <subcellularLocation>
        <location evidence="1">Cytoplasm</location>
        <location evidence="1">Nucleoid</location>
    </subcellularLocation>
</comment>
<dbReference type="PANTHER" id="PTHR33375:SF8">
    <property type="entry name" value="NUCLEOID OCCLUSION PROTEIN"/>
    <property type="match status" value="1"/>
</dbReference>
<name>A0A078MA50_9STAP</name>
<dbReference type="NCBIfam" id="TIGR00180">
    <property type="entry name" value="parB_part"/>
    <property type="match status" value="1"/>
</dbReference>
<evidence type="ECO:0000313" key="5">
    <source>
        <dbReference type="EMBL" id="CEA02287.1"/>
    </source>
</evidence>